<keyword evidence="2" id="KW-1185">Reference proteome</keyword>
<dbReference type="STRING" id="1437425.CSEC_0350"/>
<name>A0A090DWB7_9BACT</name>
<evidence type="ECO:0000313" key="1">
    <source>
        <dbReference type="EMBL" id="CDR33189.1"/>
    </source>
</evidence>
<comment type="caution">
    <text evidence="1">The sequence shown here is derived from an EMBL/GenBank/DDBJ whole genome shotgun (WGS) entry which is preliminary data.</text>
</comment>
<gene>
    <name evidence="1" type="ORF">CSEC_0350</name>
</gene>
<dbReference type="EMBL" id="CCEJ010000001">
    <property type="protein sequence ID" value="CDR33189.1"/>
    <property type="molecule type" value="Genomic_DNA"/>
</dbReference>
<dbReference type="Proteomes" id="UP000031552">
    <property type="component" value="Unassembled WGS sequence"/>
</dbReference>
<proteinExistence type="predicted"/>
<dbReference type="AlphaFoldDB" id="A0A090DWB7"/>
<protein>
    <submittedName>
        <fullName evidence="1">Uncharacterized protein</fullName>
    </submittedName>
</protein>
<evidence type="ECO:0000313" key="2">
    <source>
        <dbReference type="Proteomes" id="UP000031552"/>
    </source>
</evidence>
<reference evidence="1" key="1">
    <citation type="submission" date="2013-12" db="EMBL/GenBank/DDBJ databases">
        <authorList>
            <person name="Linke B."/>
        </authorList>
    </citation>
    <scope>NUCLEOTIDE SEQUENCE [LARGE SCALE GENOMIC DNA]</scope>
    <source>
        <strain evidence="1">CRIB-18</strain>
    </source>
</reference>
<organism evidence="1 2">
    <name type="scientific">Candidatus Criblamydia sequanensis CRIB-18</name>
    <dbReference type="NCBI Taxonomy" id="1437425"/>
    <lineage>
        <taxon>Bacteria</taxon>
        <taxon>Pseudomonadati</taxon>
        <taxon>Chlamydiota</taxon>
        <taxon>Chlamydiia</taxon>
        <taxon>Parachlamydiales</taxon>
        <taxon>Candidatus Criblamydiaceae</taxon>
        <taxon>Candidatus Criblamydia</taxon>
    </lineage>
</organism>
<sequence>MDNLFDVTLPIVELINAKFGEDKDYLSLVCMGAIADRLVGFRFNIDKHLKPFLTFKDNENELKETGEGKFEDGGAFFSSIGEPTLYFASLLAHVTKEIKDDHPLEDAREFVASSSLLLFGDLKDISNIQLKDELKLENIPKVTFSNAASLTPGGKDQLVLKVITYDQENFNNSAEIIVQIDLKNKLFHFIEKDPANRLNLLKAFMPIKLQN</sequence>
<reference evidence="1" key="2">
    <citation type="submission" date="2014-09" db="EMBL/GenBank/DDBJ databases">
        <title>Criblamydia sequanensis harbors a mega-plasmid encoding arsenite resistance.</title>
        <authorList>
            <person name="Bertelli C."/>
            <person name="Goesmann A."/>
            <person name="Greub G."/>
        </authorList>
    </citation>
    <scope>NUCLEOTIDE SEQUENCE [LARGE SCALE GENOMIC DNA]</scope>
    <source>
        <strain evidence="1">CRIB-18</strain>
    </source>
</reference>
<accession>A0A090DWB7</accession>
<dbReference type="RefSeq" id="WP_041016667.1">
    <property type="nucleotide sequence ID" value="NZ_CCEJ010000001.1"/>
</dbReference>